<proteinExistence type="inferred from homology"/>
<evidence type="ECO:0000256" key="1">
    <source>
        <dbReference type="ARBA" id="ARBA00006432"/>
    </source>
</evidence>
<dbReference type="InterPro" id="IPR050237">
    <property type="entry name" value="ATP-dep_AMP-bd_enzyme"/>
</dbReference>
<evidence type="ECO:0000313" key="7">
    <source>
        <dbReference type="EMBL" id="KEK18444.1"/>
    </source>
</evidence>
<evidence type="ECO:0000256" key="4">
    <source>
        <dbReference type="ARBA" id="ARBA00022840"/>
    </source>
</evidence>
<dbReference type="Proteomes" id="UP000027822">
    <property type="component" value="Unassembled WGS sequence"/>
</dbReference>
<dbReference type="SUPFAM" id="SSF56801">
    <property type="entry name" value="Acetyl-CoA synthetase-like"/>
    <property type="match status" value="1"/>
</dbReference>
<dbReference type="Pfam" id="PF13193">
    <property type="entry name" value="AMP-binding_C"/>
    <property type="match status" value="1"/>
</dbReference>
<dbReference type="Gene3D" id="3.40.50.12780">
    <property type="entry name" value="N-terminal domain of ligase-like"/>
    <property type="match status" value="1"/>
</dbReference>
<organism evidence="7 8">
    <name type="scientific">Bacillus manliponensis</name>
    <dbReference type="NCBI Taxonomy" id="574376"/>
    <lineage>
        <taxon>Bacteria</taxon>
        <taxon>Bacillati</taxon>
        <taxon>Bacillota</taxon>
        <taxon>Bacilli</taxon>
        <taxon>Bacillales</taxon>
        <taxon>Bacillaceae</taxon>
        <taxon>Bacillus</taxon>
        <taxon>Bacillus cereus group</taxon>
    </lineage>
</organism>
<dbReference type="InterPro" id="IPR042099">
    <property type="entry name" value="ANL_N_sf"/>
</dbReference>
<dbReference type="InterPro" id="IPR045851">
    <property type="entry name" value="AMP-bd_C_sf"/>
</dbReference>
<dbReference type="OrthoDB" id="9765680at2"/>
<comment type="caution">
    <text evidence="7">The sequence shown here is derived from an EMBL/GenBank/DDBJ whole genome shotgun (WGS) entry which is preliminary data.</text>
</comment>
<dbReference type="GO" id="GO:0005524">
    <property type="term" value="F:ATP binding"/>
    <property type="evidence" value="ECO:0007669"/>
    <property type="project" value="UniProtKB-KW"/>
</dbReference>
<dbReference type="Pfam" id="PF00501">
    <property type="entry name" value="AMP-binding"/>
    <property type="match status" value="1"/>
</dbReference>
<dbReference type="PROSITE" id="PS00455">
    <property type="entry name" value="AMP_BINDING"/>
    <property type="match status" value="1"/>
</dbReference>
<evidence type="ECO:0000259" key="5">
    <source>
        <dbReference type="Pfam" id="PF00501"/>
    </source>
</evidence>
<dbReference type="PANTHER" id="PTHR43767:SF1">
    <property type="entry name" value="NONRIBOSOMAL PEPTIDE SYNTHASE PES1 (EUROFUNG)-RELATED"/>
    <property type="match status" value="1"/>
</dbReference>
<dbReference type="InterPro" id="IPR025110">
    <property type="entry name" value="AMP-bd_C"/>
</dbReference>
<gene>
    <name evidence="7" type="ORF">BAMA_05320</name>
</gene>
<keyword evidence="3" id="KW-0436">Ligase</keyword>
<comment type="similarity">
    <text evidence="1">Belongs to the ATP-dependent AMP-binding enzyme family.</text>
</comment>
<dbReference type="PANTHER" id="PTHR43767">
    <property type="entry name" value="LONG-CHAIN-FATTY-ACID--COA LIGASE"/>
    <property type="match status" value="1"/>
</dbReference>
<evidence type="ECO:0000259" key="6">
    <source>
        <dbReference type="Pfam" id="PF13193"/>
    </source>
</evidence>
<keyword evidence="8" id="KW-1185">Reference proteome</keyword>
<dbReference type="Gene3D" id="3.30.300.30">
    <property type="match status" value="1"/>
</dbReference>
<evidence type="ECO:0000256" key="2">
    <source>
        <dbReference type="ARBA" id="ARBA00022428"/>
    </source>
</evidence>
<evidence type="ECO:0000256" key="3">
    <source>
        <dbReference type="ARBA" id="ARBA00022598"/>
    </source>
</evidence>
<dbReference type="STRING" id="574376.BAMA_05320"/>
<dbReference type="GO" id="GO:0016878">
    <property type="term" value="F:acid-thiol ligase activity"/>
    <property type="evidence" value="ECO:0007669"/>
    <property type="project" value="UniProtKB-ARBA"/>
</dbReference>
<dbReference type="FunFam" id="3.30.300.30:FF:000008">
    <property type="entry name" value="2,3-dihydroxybenzoate-AMP ligase"/>
    <property type="match status" value="1"/>
</dbReference>
<dbReference type="eggNOG" id="COG0318">
    <property type="taxonomic scope" value="Bacteria"/>
</dbReference>
<dbReference type="AlphaFoldDB" id="A0A073JTT1"/>
<name>A0A073JTT1_9BACI</name>
<protein>
    <recommendedName>
        <fullName evidence="9">O-succinylbenzoate--CoA ligase</fullName>
    </recommendedName>
</protein>
<sequence>MNTIHGVLERNARKFPKKEAFISKTARLTYVDMNHKANQLARFLQHNGIKRNAHVAIQSKNNEHFFYAYFALMKLGAVPVPLNIKLRPNEISSITKTLDIKCILHENEFLPIIDEVNNILPLLTTFSIEEVIEQATSFSTDNLNISIDANDVCELLLTSGTTGQPKGVLFSHTQVTAIAMAIAAEFHLSHNDRILSLMPLSHSAPLNCFFMGGFYCGASHVIGDFTPQEFLNWIQQEKTTFAFASPIAYLLAAKEHSLPNFDLSSMRVFAYGGGAMPLASYHYITEAFQNTNFYQVYGLTEAGPNGSLLRPEEHLDKCGSIGKVPVINMEMKVVTEEGTETAPGEYGEIILSGDSTMIGYYNNIEATEEMIRGNWIYTGDIAYKDEDGYIFIVDRKKDIIIPGGVNVYPREIEEVLAKHPSVQQACVVGFPHKEWGETIKAVIVKKEYTDVTEQQLDTYMKEHLAPFKCPRIYRFVNELPHNASGKILKQLVKEM</sequence>
<evidence type="ECO:0008006" key="9">
    <source>
        <dbReference type="Google" id="ProtNLM"/>
    </source>
</evidence>
<dbReference type="EMBL" id="JOTN01000014">
    <property type="protein sequence ID" value="KEK18444.1"/>
    <property type="molecule type" value="Genomic_DNA"/>
</dbReference>
<dbReference type="RefSeq" id="WP_034640941.1">
    <property type="nucleotide sequence ID" value="NZ_CBCSJC010000006.1"/>
</dbReference>
<dbReference type="InterPro" id="IPR020845">
    <property type="entry name" value="AMP-binding_CS"/>
</dbReference>
<dbReference type="GO" id="GO:0009234">
    <property type="term" value="P:menaquinone biosynthetic process"/>
    <property type="evidence" value="ECO:0007669"/>
    <property type="project" value="UniProtKB-KW"/>
</dbReference>
<dbReference type="InterPro" id="IPR000873">
    <property type="entry name" value="AMP-dep_synth/lig_dom"/>
</dbReference>
<keyword evidence="4" id="KW-0067">ATP-binding</keyword>
<accession>A0A073JTT1</accession>
<evidence type="ECO:0000313" key="8">
    <source>
        <dbReference type="Proteomes" id="UP000027822"/>
    </source>
</evidence>
<keyword evidence="4" id="KW-0547">Nucleotide-binding</keyword>
<reference evidence="7 8" key="1">
    <citation type="submission" date="2014-06" db="EMBL/GenBank/DDBJ databases">
        <title>Draft genome sequence of Bacillus manliponensis JCM 15802 (MCCC 1A00708).</title>
        <authorList>
            <person name="Lai Q."/>
            <person name="Liu Y."/>
            <person name="Shao Z."/>
        </authorList>
    </citation>
    <scope>NUCLEOTIDE SEQUENCE [LARGE SCALE GENOMIC DNA]</scope>
    <source>
        <strain evidence="7 8">JCM 15802</strain>
    </source>
</reference>
<feature type="domain" description="AMP-dependent synthetase/ligase" evidence="5">
    <location>
        <begin position="8"/>
        <end position="361"/>
    </location>
</feature>
<keyword evidence="2" id="KW-0474">Menaquinone biosynthesis</keyword>
<feature type="domain" description="AMP-binding enzyme C-terminal" evidence="6">
    <location>
        <begin position="411"/>
        <end position="486"/>
    </location>
</feature>